<dbReference type="PANTHER" id="PTHR12001">
    <property type="entry name" value="GERANYLGERANYL PYROPHOSPHATE SYNTHASE"/>
    <property type="match status" value="1"/>
</dbReference>
<keyword evidence="5" id="KW-0460">Magnesium</keyword>
<dbReference type="PANTHER" id="PTHR12001:SF85">
    <property type="entry name" value="SHORT CHAIN ISOPRENYL DIPHOSPHATE SYNTHASE"/>
    <property type="match status" value="1"/>
</dbReference>
<evidence type="ECO:0000256" key="5">
    <source>
        <dbReference type="ARBA" id="ARBA00022842"/>
    </source>
</evidence>
<dbReference type="GO" id="GO:0008299">
    <property type="term" value="P:isoprenoid biosynthetic process"/>
    <property type="evidence" value="ECO:0007669"/>
    <property type="project" value="InterPro"/>
</dbReference>
<dbReference type="HOGENOM" id="CLU_014015_2_1_11"/>
<evidence type="ECO:0000256" key="6">
    <source>
        <dbReference type="RuleBase" id="RU004466"/>
    </source>
</evidence>
<dbReference type="STRING" id="593907.Celgi_1440"/>
<dbReference type="GO" id="GO:0046872">
    <property type="term" value="F:metal ion binding"/>
    <property type="evidence" value="ECO:0007669"/>
    <property type="project" value="UniProtKB-KW"/>
</dbReference>
<dbReference type="CDD" id="cd00685">
    <property type="entry name" value="Trans_IPPS_HT"/>
    <property type="match status" value="1"/>
</dbReference>
<gene>
    <name evidence="7" type="ordered locus">Celgi_1440</name>
</gene>
<evidence type="ECO:0000313" key="8">
    <source>
        <dbReference type="Proteomes" id="UP000000485"/>
    </source>
</evidence>
<dbReference type="eggNOG" id="COG0142">
    <property type="taxonomic scope" value="Bacteria"/>
</dbReference>
<proteinExistence type="inferred from homology"/>
<name>F8A3Q6_CELGA</name>
<comment type="cofactor">
    <cofactor evidence="1">
        <name>Mg(2+)</name>
        <dbReference type="ChEBI" id="CHEBI:18420"/>
    </cofactor>
</comment>
<evidence type="ECO:0000256" key="4">
    <source>
        <dbReference type="ARBA" id="ARBA00022723"/>
    </source>
</evidence>
<reference evidence="8" key="1">
    <citation type="submission" date="2011-04" db="EMBL/GenBank/DDBJ databases">
        <title>Complete sequence of Cellvibrio gilvus ATCC 13127.</title>
        <authorList>
            <person name="Lucas S."/>
            <person name="Han J."/>
            <person name="Lapidus A."/>
            <person name="Cheng J.-F."/>
            <person name="Goodwin L."/>
            <person name="Pitluck S."/>
            <person name="Peters L."/>
            <person name="Munk A."/>
            <person name="Detter J.C."/>
            <person name="Han C."/>
            <person name="Tapia R."/>
            <person name="Land M."/>
            <person name="Hauser L."/>
            <person name="Kyrpides N."/>
            <person name="Ivanova N."/>
            <person name="Ovchinnikova G."/>
            <person name="Pagani I."/>
            <person name="Mead D."/>
            <person name="Brumm P."/>
            <person name="Woyke T."/>
        </authorList>
    </citation>
    <scope>NUCLEOTIDE SEQUENCE [LARGE SCALE GENOMIC DNA]</scope>
    <source>
        <strain evidence="8">ATCC 13127 / NRRL B-14078</strain>
    </source>
</reference>
<evidence type="ECO:0000256" key="3">
    <source>
        <dbReference type="ARBA" id="ARBA00022679"/>
    </source>
</evidence>
<dbReference type="Gene3D" id="1.10.600.10">
    <property type="entry name" value="Farnesyl Diphosphate Synthase"/>
    <property type="match status" value="1"/>
</dbReference>
<dbReference type="InterPro" id="IPR008949">
    <property type="entry name" value="Isoprenoid_synthase_dom_sf"/>
</dbReference>
<dbReference type="Proteomes" id="UP000000485">
    <property type="component" value="Chromosome"/>
</dbReference>
<dbReference type="KEGG" id="cga:Celgi_1440"/>
<dbReference type="SFLD" id="SFLDG01017">
    <property type="entry name" value="Polyprenyl_Transferase_Like"/>
    <property type="match status" value="1"/>
</dbReference>
<sequence length="377" mass="40463">MSTPLPMAPSALVELDDVRARVDRELADQVTRLRTTLTAIGDDALDLVHAVERMLSGGKRLRAAFCYWAFRAHGGQPGTAHERAALRVGAALELFQAAALFHDDVMDDSDTRRGQPAAHRAFAQHHAARGLQGSAEGYGASSAILLGDLALVASEEMFAAALDGLDPAGTAHTRAVFDHMRTEVTVGQYLDLLAQVQPWGRDPEADERRARDVIRAKSARYSVEHPLVLGATLAGAADDEVADLRAIGLPLGEAFQLRDDVLGVYGDPRTTGKPAGDDLREGKRTVLVARAMRRALDSGDERTAALLRDRLGVRDQSDASVHELATAIRETGAVDEVEALIDELAGPAFARLHDRAWPQPAGEVLEALAHAAVDRRA</sequence>
<keyword evidence="8" id="KW-1185">Reference proteome</keyword>
<protein>
    <submittedName>
        <fullName evidence="7">Polyprenyl synthetase</fullName>
    </submittedName>
</protein>
<comment type="similarity">
    <text evidence="2 6">Belongs to the FPP/GGPP synthase family.</text>
</comment>
<keyword evidence="4" id="KW-0479">Metal-binding</keyword>
<dbReference type="EMBL" id="CP002665">
    <property type="protein sequence ID" value="AEI11959.1"/>
    <property type="molecule type" value="Genomic_DNA"/>
</dbReference>
<organism evidence="7 8">
    <name type="scientific">Cellulomonas gilvus (strain ATCC 13127 / NRRL B-14078)</name>
    <name type="common">Cellvibrio gilvus</name>
    <dbReference type="NCBI Taxonomy" id="593907"/>
    <lineage>
        <taxon>Bacteria</taxon>
        <taxon>Bacillati</taxon>
        <taxon>Actinomycetota</taxon>
        <taxon>Actinomycetes</taxon>
        <taxon>Micrococcales</taxon>
        <taxon>Cellulomonadaceae</taxon>
        <taxon>Cellulomonas</taxon>
    </lineage>
</organism>
<dbReference type="GO" id="GO:0004659">
    <property type="term" value="F:prenyltransferase activity"/>
    <property type="evidence" value="ECO:0007669"/>
    <property type="project" value="InterPro"/>
</dbReference>
<accession>F8A3Q6</accession>
<dbReference type="Pfam" id="PF00348">
    <property type="entry name" value="polyprenyl_synt"/>
    <property type="match status" value="1"/>
</dbReference>
<evidence type="ECO:0000256" key="2">
    <source>
        <dbReference type="ARBA" id="ARBA00006706"/>
    </source>
</evidence>
<keyword evidence="3 6" id="KW-0808">Transferase</keyword>
<dbReference type="SUPFAM" id="SSF48576">
    <property type="entry name" value="Terpenoid synthases"/>
    <property type="match status" value="1"/>
</dbReference>
<dbReference type="AlphaFoldDB" id="F8A3Q6"/>
<dbReference type="PROSITE" id="PS00444">
    <property type="entry name" value="POLYPRENYL_SYNTHASE_2"/>
    <property type="match status" value="1"/>
</dbReference>
<dbReference type="InterPro" id="IPR033749">
    <property type="entry name" value="Polyprenyl_synt_CS"/>
</dbReference>
<evidence type="ECO:0000313" key="7">
    <source>
        <dbReference type="EMBL" id="AEI11959.1"/>
    </source>
</evidence>
<dbReference type="SFLD" id="SFLDS00005">
    <property type="entry name" value="Isoprenoid_Synthase_Type_I"/>
    <property type="match status" value="1"/>
</dbReference>
<dbReference type="InterPro" id="IPR000092">
    <property type="entry name" value="Polyprenyl_synt"/>
</dbReference>
<dbReference type="RefSeq" id="WP_013883478.1">
    <property type="nucleotide sequence ID" value="NC_015671.1"/>
</dbReference>
<evidence type="ECO:0000256" key="1">
    <source>
        <dbReference type="ARBA" id="ARBA00001946"/>
    </source>
</evidence>